<reference evidence="1 2" key="1">
    <citation type="submission" date="2018-05" db="EMBL/GenBank/DDBJ databases">
        <title>Genomic Encyclopedia of Archaeal and Bacterial Type Strains, Phase II (KMG-II): from individual species to whole genera.</title>
        <authorList>
            <person name="Goeker M."/>
        </authorList>
    </citation>
    <scope>NUCLEOTIDE SEQUENCE [LARGE SCALE GENOMIC DNA]</scope>
    <source>
        <strain evidence="1 2">DSM 22214</strain>
    </source>
</reference>
<dbReference type="InterPro" id="IPR025345">
    <property type="entry name" value="DUF4249"/>
</dbReference>
<accession>A0A316E729</accession>
<evidence type="ECO:0000313" key="1">
    <source>
        <dbReference type="EMBL" id="PWK26517.1"/>
    </source>
</evidence>
<dbReference type="AlphaFoldDB" id="A0A316E729"/>
<organism evidence="1 2">
    <name type="scientific">Arcicella aurantiaca</name>
    <dbReference type="NCBI Taxonomy" id="591202"/>
    <lineage>
        <taxon>Bacteria</taxon>
        <taxon>Pseudomonadati</taxon>
        <taxon>Bacteroidota</taxon>
        <taxon>Cytophagia</taxon>
        <taxon>Cytophagales</taxon>
        <taxon>Flectobacillaceae</taxon>
        <taxon>Arcicella</taxon>
    </lineage>
</organism>
<dbReference type="PROSITE" id="PS51257">
    <property type="entry name" value="PROKAR_LIPOPROTEIN"/>
    <property type="match status" value="1"/>
</dbReference>
<keyword evidence="2" id="KW-1185">Reference proteome</keyword>
<comment type="caution">
    <text evidence="1">The sequence shown here is derived from an EMBL/GenBank/DDBJ whole genome shotgun (WGS) entry which is preliminary data.</text>
</comment>
<dbReference type="EMBL" id="QGGO01000011">
    <property type="protein sequence ID" value="PWK26517.1"/>
    <property type="molecule type" value="Genomic_DNA"/>
</dbReference>
<proteinExistence type="predicted"/>
<evidence type="ECO:0000313" key="2">
    <source>
        <dbReference type="Proteomes" id="UP000245489"/>
    </source>
</evidence>
<gene>
    <name evidence="1" type="ORF">LV89_02362</name>
</gene>
<name>A0A316E729_9BACT</name>
<dbReference type="Proteomes" id="UP000245489">
    <property type="component" value="Unassembled WGS sequence"/>
</dbReference>
<protein>
    <submittedName>
        <fullName evidence="1">Uncharacterized protein DUF4249</fullName>
    </submittedName>
</protein>
<dbReference type="OrthoDB" id="922982at2"/>
<dbReference type="Pfam" id="PF14054">
    <property type="entry name" value="DUF4249"/>
    <property type="match status" value="1"/>
</dbReference>
<sequence length="262" mass="28503">MKTILYSLIALLFFTSCEKIIEIDLKENQSKIVIVGNITNEVGPYFVKITKSSLLNYQGENATIDNAVVTIRDNQGNTEMLSAIGNGNYQTTKIRGKVGLTYTLVAKIGGETYTAQSTMPALVKFDSIKVLSSTFGGEISYDFVPVFTDPIAKGNQYRFVLSLNDKLVKSHFVLDDLVKNGSVNTQPLQNMADLKIKTGDVVKLQMQSVDDNVGLYYKTLVQITDSGPGGGTTPSNPPNNISNGALGIFSAHTIQERSTTIK</sequence>
<dbReference type="RefSeq" id="WP_158279574.1">
    <property type="nucleotide sequence ID" value="NZ_QGGO01000011.1"/>
</dbReference>